<evidence type="ECO:0000313" key="2">
    <source>
        <dbReference type="Proteomes" id="UP000235145"/>
    </source>
</evidence>
<dbReference type="AlphaFoldDB" id="A0A9R1VHF7"/>
<reference evidence="1 2" key="1">
    <citation type="journal article" date="2017" name="Nat. Commun.">
        <title>Genome assembly with in vitro proximity ligation data and whole-genome triplication in lettuce.</title>
        <authorList>
            <person name="Reyes-Chin-Wo S."/>
            <person name="Wang Z."/>
            <person name="Yang X."/>
            <person name="Kozik A."/>
            <person name="Arikit S."/>
            <person name="Song C."/>
            <person name="Xia L."/>
            <person name="Froenicke L."/>
            <person name="Lavelle D.O."/>
            <person name="Truco M.J."/>
            <person name="Xia R."/>
            <person name="Zhu S."/>
            <person name="Xu C."/>
            <person name="Xu H."/>
            <person name="Xu X."/>
            <person name="Cox K."/>
            <person name="Korf I."/>
            <person name="Meyers B.C."/>
            <person name="Michelmore R.W."/>
        </authorList>
    </citation>
    <scope>NUCLEOTIDE SEQUENCE [LARGE SCALE GENOMIC DNA]</scope>
    <source>
        <strain evidence="2">cv. Salinas</strain>
        <tissue evidence="1">Seedlings</tissue>
    </source>
</reference>
<gene>
    <name evidence="1" type="ORF">LSAT_V11C500280440</name>
</gene>
<sequence>MKSNNAKSIKELSRDARKYSILILIDLFRATMQQRLCQRRNIKVESEKHVTCYVEDIIVRMINKSKFWRVYQIDANIYEVTDQKKNAKYEQPDEVVVILSPLMEK</sequence>
<comment type="caution">
    <text evidence="1">The sequence shown here is derived from an EMBL/GenBank/DDBJ whole genome shotgun (WGS) entry which is preliminary data.</text>
</comment>
<proteinExistence type="predicted"/>
<protein>
    <submittedName>
        <fullName evidence="1">Uncharacterized protein</fullName>
    </submittedName>
</protein>
<keyword evidence="2" id="KW-1185">Reference proteome</keyword>
<dbReference type="Proteomes" id="UP000235145">
    <property type="component" value="Unassembled WGS sequence"/>
</dbReference>
<evidence type="ECO:0000313" key="1">
    <source>
        <dbReference type="EMBL" id="KAJ0204840.1"/>
    </source>
</evidence>
<organism evidence="1 2">
    <name type="scientific">Lactuca sativa</name>
    <name type="common">Garden lettuce</name>
    <dbReference type="NCBI Taxonomy" id="4236"/>
    <lineage>
        <taxon>Eukaryota</taxon>
        <taxon>Viridiplantae</taxon>
        <taxon>Streptophyta</taxon>
        <taxon>Embryophyta</taxon>
        <taxon>Tracheophyta</taxon>
        <taxon>Spermatophyta</taxon>
        <taxon>Magnoliopsida</taxon>
        <taxon>eudicotyledons</taxon>
        <taxon>Gunneridae</taxon>
        <taxon>Pentapetalae</taxon>
        <taxon>asterids</taxon>
        <taxon>campanulids</taxon>
        <taxon>Asterales</taxon>
        <taxon>Asteraceae</taxon>
        <taxon>Cichorioideae</taxon>
        <taxon>Cichorieae</taxon>
        <taxon>Lactucinae</taxon>
        <taxon>Lactuca</taxon>
    </lineage>
</organism>
<name>A0A9R1VHF7_LACSA</name>
<accession>A0A9R1VHF7</accession>
<dbReference type="EMBL" id="NBSK02000005">
    <property type="protein sequence ID" value="KAJ0204840.1"/>
    <property type="molecule type" value="Genomic_DNA"/>
</dbReference>